<dbReference type="EMBL" id="JAHQIW010005744">
    <property type="protein sequence ID" value="KAJ1367006.1"/>
    <property type="molecule type" value="Genomic_DNA"/>
</dbReference>
<keyword evidence="2" id="KW-1185">Reference proteome</keyword>
<organism evidence="1 2">
    <name type="scientific">Parelaphostrongylus tenuis</name>
    <name type="common">Meningeal worm</name>
    <dbReference type="NCBI Taxonomy" id="148309"/>
    <lineage>
        <taxon>Eukaryota</taxon>
        <taxon>Metazoa</taxon>
        <taxon>Ecdysozoa</taxon>
        <taxon>Nematoda</taxon>
        <taxon>Chromadorea</taxon>
        <taxon>Rhabditida</taxon>
        <taxon>Rhabditina</taxon>
        <taxon>Rhabditomorpha</taxon>
        <taxon>Strongyloidea</taxon>
        <taxon>Metastrongylidae</taxon>
        <taxon>Parelaphostrongylus</taxon>
    </lineage>
</organism>
<accession>A0AAD5R024</accession>
<evidence type="ECO:0000313" key="2">
    <source>
        <dbReference type="Proteomes" id="UP001196413"/>
    </source>
</evidence>
<proteinExistence type="predicted"/>
<name>A0AAD5R024_PARTN</name>
<protein>
    <submittedName>
        <fullName evidence="1">Uncharacterized protein</fullName>
    </submittedName>
</protein>
<dbReference type="AlphaFoldDB" id="A0AAD5R024"/>
<evidence type="ECO:0000313" key="1">
    <source>
        <dbReference type="EMBL" id="KAJ1367006.1"/>
    </source>
</evidence>
<dbReference type="Proteomes" id="UP001196413">
    <property type="component" value="Unassembled WGS sequence"/>
</dbReference>
<sequence length="90" mass="10131">MDGERFSERPVKAVCDDLAINLSETSPRRRRKAGELLQTTKKLKPNFTTGFIKIYTLSHWTTAKTLWYAGECSSNLSRCLNTAVPPSLVI</sequence>
<comment type="caution">
    <text evidence="1">The sequence shown here is derived from an EMBL/GenBank/DDBJ whole genome shotgun (WGS) entry which is preliminary data.</text>
</comment>
<reference evidence="1" key="1">
    <citation type="submission" date="2021-06" db="EMBL/GenBank/DDBJ databases">
        <title>Parelaphostrongylus tenuis whole genome reference sequence.</title>
        <authorList>
            <person name="Garwood T.J."/>
            <person name="Larsen P.A."/>
            <person name="Fountain-Jones N.M."/>
            <person name="Garbe J.R."/>
            <person name="Macchietto M.G."/>
            <person name="Kania S.A."/>
            <person name="Gerhold R.W."/>
            <person name="Richards J.E."/>
            <person name="Wolf T.M."/>
        </authorList>
    </citation>
    <scope>NUCLEOTIDE SEQUENCE</scope>
    <source>
        <strain evidence="1">MNPRO001-30</strain>
        <tissue evidence="1">Meninges</tissue>
    </source>
</reference>
<gene>
    <name evidence="1" type="ORF">KIN20_027834</name>
</gene>